<dbReference type="InterPro" id="IPR023612">
    <property type="entry name" value="Peptidase_M4"/>
</dbReference>
<proteinExistence type="inferred from homology"/>
<dbReference type="InterPro" id="IPR027268">
    <property type="entry name" value="Peptidase_M4/M1_CTD_sf"/>
</dbReference>
<evidence type="ECO:0000256" key="7">
    <source>
        <dbReference type="SAM" id="MobiDB-lite"/>
    </source>
</evidence>
<dbReference type="SUPFAM" id="SSF55486">
    <property type="entry name" value="Metalloproteases ('zincins'), catalytic domain"/>
    <property type="match status" value="1"/>
</dbReference>
<dbReference type="OrthoDB" id="5332336at2759"/>
<dbReference type="Gene3D" id="1.10.390.10">
    <property type="entry name" value="Neutral Protease Domain 2"/>
    <property type="match status" value="1"/>
</dbReference>
<dbReference type="InterPro" id="IPR052759">
    <property type="entry name" value="Metalloprotease_M4"/>
</dbReference>
<protein>
    <submittedName>
        <fullName evidence="10">Metalloprotease</fullName>
    </submittedName>
</protein>
<keyword evidence="6 10" id="KW-0482">Metalloprotease</keyword>
<dbReference type="PANTHER" id="PTHR43579:SF1">
    <property type="entry name" value="NEUTRAL METALLOPROTEINASE"/>
    <property type="match status" value="1"/>
</dbReference>
<feature type="domain" description="Peptidase M4" evidence="8">
    <location>
        <begin position="118"/>
        <end position="231"/>
    </location>
</feature>
<keyword evidence="4" id="KW-0378">Hydrolase</keyword>
<comment type="similarity">
    <text evidence="1">Belongs to the peptidase M4 family.</text>
</comment>
<evidence type="ECO:0000313" key="10">
    <source>
        <dbReference type="EMBL" id="KAH7028116.1"/>
    </source>
</evidence>
<evidence type="ECO:0000313" key="11">
    <source>
        <dbReference type="Proteomes" id="UP000756346"/>
    </source>
</evidence>
<evidence type="ECO:0000259" key="8">
    <source>
        <dbReference type="Pfam" id="PF01447"/>
    </source>
</evidence>
<dbReference type="PRINTS" id="PR00730">
    <property type="entry name" value="THERMOLYSIN"/>
</dbReference>
<keyword evidence="5" id="KW-0862">Zinc</keyword>
<keyword evidence="3" id="KW-0479">Metal-binding</keyword>
<name>A0A9P8Y5T5_9PEZI</name>
<dbReference type="Gene3D" id="3.10.170.10">
    <property type="match status" value="1"/>
</dbReference>
<dbReference type="Pfam" id="PF02868">
    <property type="entry name" value="Peptidase_M4_C"/>
    <property type="match status" value="1"/>
</dbReference>
<evidence type="ECO:0000256" key="1">
    <source>
        <dbReference type="ARBA" id="ARBA00009388"/>
    </source>
</evidence>
<evidence type="ECO:0000256" key="2">
    <source>
        <dbReference type="ARBA" id="ARBA00022670"/>
    </source>
</evidence>
<comment type="caution">
    <text evidence="10">The sequence shown here is derived from an EMBL/GenBank/DDBJ whole genome shotgun (WGS) entry which is preliminary data.</text>
</comment>
<dbReference type="PANTHER" id="PTHR43579">
    <property type="match status" value="1"/>
</dbReference>
<dbReference type="GO" id="GO:0006508">
    <property type="term" value="P:proteolysis"/>
    <property type="evidence" value="ECO:0007669"/>
    <property type="project" value="UniProtKB-KW"/>
</dbReference>
<evidence type="ECO:0000259" key="9">
    <source>
        <dbReference type="Pfam" id="PF02868"/>
    </source>
</evidence>
<feature type="region of interest" description="Disordered" evidence="7">
    <location>
        <begin position="82"/>
        <end position="108"/>
    </location>
</feature>
<feature type="domain" description="Peptidase M4 C-terminal" evidence="9">
    <location>
        <begin position="234"/>
        <end position="401"/>
    </location>
</feature>
<gene>
    <name evidence="10" type="ORF">B0I36DRAFT_328640</name>
</gene>
<evidence type="ECO:0000256" key="4">
    <source>
        <dbReference type="ARBA" id="ARBA00022801"/>
    </source>
</evidence>
<dbReference type="GO" id="GO:0004222">
    <property type="term" value="F:metalloendopeptidase activity"/>
    <property type="evidence" value="ECO:0007669"/>
    <property type="project" value="InterPro"/>
</dbReference>
<dbReference type="Pfam" id="PF01447">
    <property type="entry name" value="Peptidase_M4"/>
    <property type="match status" value="1"/>
</dbReference>
<dbReference type="GeneID" id="70184159"/>
<organism evidence="10 11">
    <name type="scientific">Microdochium trichocladiopsis</name>
    <dbReference type="NCBI Taxonomy" id="1682393"/>
    <lineage>
        <taxon>Eukaryota</taxon>
        <taxon>Fungi</taxon>
        <taxon>Dikarya</taxon>
        <taxon>Ascomycota</taxon>
        <taxon>Pezizomycotina</taxon>
        <taxon>Sordariomycetes</taxon>
        <taxon>Xylariomycetidae</taxon>
        <taxon>Xylariales</taxon>
        <taxon>Microdochiaceae</taxon>
        <taxon>Microdochium</taxon>
    </lineage>
</organism>
<dbReference type="Proteomes" id="UP000756346">
    <property type="component" value="Unassembled WGS sequence"/>
</dbReference>
<dbReference type="InterPro" id="IPR013856">
    <property type="entry name" value="Peptidase_M4_domain"/>
</dbReference>
<keyword evidence="2" id="KW-0645">Protease</keyword>
<dbReference type="RefSeq" id="XP_046010915.1">
    <property type="nucleotide sequence ID" value="XM_046154613.1"/>
</dbReference>
<evidence type="ECO:0000256" key="3">
    <source>
        <dbReference type="ARBA" id="ARBA00022723"/>
    </source>
</evidence>
<evidence type="ECO:0000256" key="6">
    <source>
        <dbReference type="ARBA" id="ARBA00023049"/>
    </source>
</evidence>
<reference evidence="10" key="1">
    <citation type="journal article" date="2021" name="Nat. Commun.">
        <title>Genetic determinants of endophytism in the Arabidopsis root mycobiome.</title>
        <authorList>
            <person name="Mesny F."/>
            <person name="Miyauchi S."/>
            <person name="Thiergart T."/>
            <person name="Pickel B."/>
            <person name="Atanasova L."/>
            <person name="Karlsson M."/>
            <person name="Huettel B."/>
            <person name="Barry K.W."/>
            <person name="Haridas S."/>
            <person name="Chen C."/>
            <person name="Bauer D."/>
            <person name="Andreopoulos W."/>
            <person name="Pangilinan J."/>
            <person name="LaButti K."/>
            <person name="Riley R."/>
            <person name="Lipzen A."/>
            <person name="Clum A."/>
            <person name="Drula E."/>
            <person name="Henrissat B."/>
            <person name="Kohler A."/>
            <person name="Grigoriev I.V."/>
            <person name="Martin F.M."/>
            <person name="Hacquard S."/>
        </authorList>
    </citation>
    <scope>NUCLEOTIDE SEQUENCE</scope>
    <source>
        <strain evidence="10">MPI-CAGE-CH-0230</strain>
    </source>
</reference>
<dbReference type="EMBL" id="JAGTJQ010000007">
    <property type="protein sequence ID" value="KAH7028116.1"/>
    <property type="molecule type" value="Genomic_DNA"/>
</dbReference>
<keyword evidence="11" id="KW-1185">Reference proteome</keyword>
<accession>A0A9P8Y5T5</accession>
<evidence type="ECO:0000256" key="5">
    <source>
        <dbReference type="ARBA" id="ARBA00022833"/>
    </source>
</evidence>
<dbReference type="GO" id="GO:0046872">
    <property type="term" value="F:metal ion binding"/>
    <property type="evidence" value="ECO:0007669"/>
    <property type="project" value="UniProtKB-KW"/>
</dbReference>
<dbReference type="InterPro" id="IPR001570">
    <property type="entry name" value="Peptidase_M4_C_domain"/>
</dbReference>
<dbReference type="CDD" id="cd09597">
    <property type="entry name" value="M4_TLP"/>
    <property type="match status" value="1"/>
</dbReference>
<sequence length="407" mass="45042">MAHHRCFVVPPYLLSAIADSSHNSDALRESARRALQHQTGYAEQRQLRLQLVEAEANTVAHPQHTEGVVPLYLLQSIADSPHNSAEHREAAHHTLGTEQQHIGESSKPKLPHKLHIHRAIYDAQHSMNEASLPGEVCRVEGQQAVKDDSVNEAYENTGKVLDFYAKLFHWNSYDNKNAPVKSSVHFGKHYENAFWDSEARQMVYGDGHDFLTNFTGAVDVIGHELTHAVTEHTSRLAYVGQAGALNESVSDVFGIMIKQLVQNEKAEDADWLIGEDCICPGVKGVALRSMKAPGTAYNDPRFGKDPQPAHMRDYRVTTVDNGGVHLYSGIPNKAFQLTAVGLGGYSWEKAGKIWWKTVTGGLIGPNCNFLRFADATVNVAEKEFGDEAATIVRNAWKQVGVVRKEHA</sequence>
<dbReference type="AlphaFoldDB" id="A0A9P8Y5T5"/>